<dbReference type="Proteomes" id="UP000614350">
    <property type="component" value="Unassembled WGS sequence"/>
</dbReference>
<gene>
    <name evidence="1" type="ORF">HZH66_012033</name>
</gene>
<organism evidence="1 2">
    <name type="scientific">Vespula vulgaris</name>
    <name type="common">Yellow jacket</name>
    <name type="synonym">Wasp</name>
    <dbReference type="NCBI Taxonomy" id="7454"/>
    <lineage>
        <taxon>Eukaryota</taxon>
        <taxon>Metazoa</taxon>
        <taxon>Ecdysozoa</taxon>
        <taxon>Arthropoda</taxon>
        <taxon>Hexapoda</taxon>
        <taxon>Insecta</taxon>
        <taxon>Pterygota</taxon>
        <taxon>Neoptera</taxon>
        <taxon>Endopterygota</taxon>
        <taxon>Hymenoptera</taxon>
        <taxon>Apocrita</taxon>
        <taxon>Aculeata</taxon>
        <taxon>Vespoidea</taxon>
        <taxon>Vespidae</taxon>
        <taxon>Vespinae</taxon>
        <taxon>Vespula</taxon>
    </lineage>
</organism>
<name>A0A834MTN7_VESVU</name>
<proteinExistence type="predicted"/>
<protein>
    <submittedName>
        <fullName evidence="1">Uncharacterized protein</fullName>
    </submittedName>
</protein>
<keyword evidence="2" id="KW-1185">Reference proteome</keyword>
<dbReference type="AlphaFoldDB" id="A0A834MTN7"/>
<evidence type="ECO:0000313" key="2">
    <source>
        <dbReference type="Proteomes" id="UP000614350"/>
    </source>
</evidence>
<accession>A0A834MTN7</accession>
<sequence length="83" mass="9460">MVLFSKKRELFKLQLFTSSKDSNNWLGSLSYHENNEPNNENRLLSIRLREVMDVPFAPSSTLRERQLHTVDGAELGGRRGGGL</sequence>
<dbReference type="EMBL" id="JACSEA010000015">
    <property type="protein sequence ID" value="KAF7384947.1"/>
    <property type="molecule type" value="Genomic_DNA"/>
</dbReference>
<reference evidence="1" key="1">
    <citation type="journal article" date="2020" name="G3 (Bethesda)">
        <title>High-Quality Assemblies for Three Invasive Social Wasps from the &lt;i&gt;Vespula&lt;/i&gt; Genus.</title>
        <authorList>
            <person name="Harrop T.W.R."/>
            <person name="Guhlin J."/>
            <person name="McLaughlin G.M."/>
            <person name="Permina E."/>
            <person name="Stockwell P."/>
            <person name="Gilligan J."/>
            <person name="Le Lec M.F."/>
            <person name="Gruber M.A.M."/>
            <person name="Quinn O."/>
            <person name="Lovegrove M."/>
            <person name="Duncan E.J."/>
            <person name="Remnant E.J."/>
            <person name="Van Eeckhoven J."/>
            <person name="Graham B."/>
            <person name="Knapp R.A."/>
            <person name="Langford K.W."/>
            <person name="Kronenberg Z."/>
            <person name="Press M.O."/>
            <person name="Eacker S.M."/>
            <person name="Wilson-Rankin E.E."/>
            <person name="Purcell J."/>
            <person name="Lester P.J."/>
            <person name="Dearden P.K."/>
        </authorList>
    </citation>
    <scope>NUCLEOTIDE SEQUENCE</scope>
    <source>
        <strain evidence="1">Marl-1</strain>
    </source>
</reference>
<evidence type="ECO:0000313" key="1">
    <source>
        <dbReference type="EMBL" id="KAF7384947.1"/>
    </source>
</evidence>
<comment type="caution">
    <text evidence="1">The sequence shown here is derived from an EMBL/GenBank/DDBJ whole genome shotgun (WGS) entry which is preliminary data.</text>
</comment>